<keyword evidence="3" id="KW-1185">Reference proteome</keyword>
<protein>
    <submittedName>
        <fullName evidence="2">Uncharacterized protein</fullName>
    </submittedName>
</protein>
<gene>
    <name evidence="2" type="ORF">QC762_0065150</name>
</gene>
<feature type="region of interest" description="Disordered" evidence="1">
    <location>
        <begin position="83"/>
        <end position="103"/>
    </location>
</feature>
<dbReference type="EMBL" id="JAFFHA010000006">
    <property type="protein sequence ID" value="KAK4654394.1"/>
    <property type="molecule type" value="Genomic_DNA"/>
</dbReference>
<accession>A0ABR0GFD0</accession>
<evidence type="ECO:0000313" key="2">
    <source>
        <dbReference type="EMBL" id="KAK4654394.1"/>
    </source>
</evidence>
<proteinExistence type="predicted"/>
<name>A0ABR0GFD0_9PEZI</name>
<evidence type="ECO:0000313" key="3">
    <source>
        <dbReference type="Proteomes" id="UP001323405"/>
    </source>
</evidence>
<organism evidence="2 3">
    <name type="scientific">Podospora pseudocomata</name>
    <dbReference type="NCBI Taxonomy" id="2093779"/>
    <lineage>
        <taxon>Eukaryota</taxon>
        <taxon>Fungi</taxon>
        <taxon>Dikarya</taxon>
        <taxon>Ascomycota</taxon>
        <taxon>Pezizomycotina</taxon>
        <taxon>Sordariomycetes</taxon>
        <taxon>Sordariomycetidae</taxon>
        <taxon>Sordariales</taxon>
        <taxon>Podosporaceae</taxon>
        <taxon>Podospora</taxon>
    </lineage>
</organism>
<dbReference type="RefSeq" id="XP_062743369.1">
    <property type="nucleotide sequence ID" value="XM_062883665.1"/>
</dbReference>
<dbReference type="Proteomes" id="UP001323405">
    <property type="component" value="Unassembled WGS sequence"/>
</dbReference>
<reference evidence="2 3" key="1">
    <citation type="journal article" date="2023" name="bioRxiv">
        <title>High-quality genome assemblies of four members of thePodospora anserinaspecies complex.</title>
        <authorList>
            <person name="Ament-Velasquez S.L."/>
            <person name="Vogan A.A."/>
            <person name="Wallerman O."/>
            <person name="Hartmann F."/>
            <person name="Gautier V."/>
            <person name="Silar P."/>
            <person name="Giraud T."/>
            <person name="Johannesson H."/>
        </authorList>
    </citation>
    <scope>NUCLEOTIDE SEQUENCE [LARGE SCALE GENOMIC DNA]</scope>
    <source>
        <strain evidence="2 3">CBS 415.72m</strain>
    </source>
</reference>
<feature type="compositionally biased region" description="Polar residues" evidence="1">
    <location>
        <begin position="91"/>
        <end position="103"/>
    </location>
</feature>
<dbReference type="GeneID" id="87903327"/>
<comment type="caution">
    <text evidence="2">The sequence shown here is derived from an EMBL/GenBank/DDBJ whole genome shotgun (WGS) entry which is preliminary data.</text>
</comment>
<evidence type="ECO:0000256" key="1">
    <source>
        <dbReference type="SAM" id="MobiDB-lite"/>
    </source>
</evidence>
<sequence length="137" mass="15090">MNEELAIFIASPDPASTQFFPSRKRLTRRSRIRPASIFHPEDTSLTPEEHFPLQTVRAPNRPVHPASREVLLVIDASCINNGRHADKSSPPIGSSSFKFKNSPGTPNAAVMLPLSEEYNGPVTGTIAFRLGENPRVM</sequence>